<proteinExistence type="predicted"/>
<evidence type="ECO:0000313" key="2">
    <source>
        <dbReference type="EMBL" id="OEZ96730.1"/>
    </source>
</evidence>
<reference evidence="3" key="1">
    <citation type="journal article" date="2016" name="Front. Microbiol.">
        <title>Molecular Keys to the Janthinobacterium and Duganella spp. Interaction with the Plant Pathogen Fusarium graminearum.</title>
        <authorList>
            <person name="Haack F.S."/>
            <person name="Poehlein A."/>
            <person name="Kroger C."/>
            <person name="Voigt C.A."/>
            <person name="Piepenbring M."/>
            <person name="Bode H.B."/>
            <person name="Daniel R."/>
            <person name="Schafer W."/>
            <person name="Streit W.R."/>
        </authorList>
    </citation>
    <scope>NUCLEOTIDE SEQUENCE [LARGE SCALE GENOMIC DNA]</scope>
    <source>
        <strain evidence="3">T54</strain>
    </source>
</reference>
<dbReference type="PATRIC" id="fig|762836.4.peg.3940"/>
<organism evidence="2 3">
    <name type="scientific">Duganella phyllosphaerae</name>
    <dbReference type="NCBI Taxonomy" id="762836"/>
    <lineage>
        <taxon>Bacteria</taxon>
        <taxon>Pseudomonadati</taxon>
        <taxon>Pseudomonadota</taxon>
        <taxon>Betaproteobacteria</taxon>
        <taxon>Burkholderiales</taxon>
        <taxon>Oxalobacteraceae</taxon>
        <taxon>Telluria group</taxon>
        <taxon>Duganella</taxon>
    </lineage>
</organism>
<gene>
    <name evidence="2" type="ORF">DUPY_38180</name>
</gene>
<dbReference type="RefSeq" id="WP_070250133.1">
    <property type="nucleotide sequence ID" value="NZ_LROM01000106.1"/>
</dbReference>
<keyword evidence="1" id="KW-0732">Signal</keyword>
<evidence type="ECO:0000256" key="1">
    <source>
        <dbReference type="SAM" id="SignalP"/>
    </source>
</evidence>
<comment type="caution">
    <text evidence="2">The sequence shown here is derived from an EMBL/GenBank/DDBJ whole genome shotgun (WGS) entry which is preliminary data.</text>
</comment>
<accession>A0A1E7WEJ4</accession>
<sequence>MRKVLLIAAALASGALCGSAGAAKAAKPAQVAQQREPTTEERASFEAFFSARQAAVPQGPWATRPLFAPAFEIDRESAGKPWRVIARMDSAPRRSHPDLCRQIRSSFIYNAKAPEGERWQDAAEPPRWHVWLATPTVPCAAARYTTLQDPKVADVDAVALLRQHRDLLGRARLLFAGHSQCAPYRALTYRLAALEPAAPVAGAPLMLGMVFESDRHAVARVAVRKSGGEYTAWNVSCTG</sequence>
<name>A0A1E7WEJ4_9BURK</name>
<dbReference type="Proteomes" id="UP000175989">
    <property type="component" value="Unassembled WGS sequence"/>
</dbReference>
<evidence type="ECO:0000313" key="3">
    <source>
        <dbReference type="Proteomes" id="UP000175989"/>
    </source>
</evidence>
<feature type="signal peptide" evidence="1">
    <location>
        <begin position="1"/>
        <end position="22"/>
    </location>
</feature>
<protein>
    <submittedName>
        <fullName evidence="2">Uncharacterized protein</fullName>
    </submittedName>
</protein>
<feature type="chain" id="PRO_5009206893" evidence="1">
    <location>
        <begin position="23"/>
        <end position="239"/>
    </location>
</feature>
<dbReference type="AlphaFoldDB" id="A0A1E7WEJ4"/>
<keyword evidence="3" id="KW-1185">Reference proteome</keyword>
<dbReference type="EMBL" id="LROM01000106">
    <property type="protein sequence ID" value="OEZ96730.1"/>
    <property type="molecule type" value="Genomic_DNA"/>
</dbReference>